<dbReference type="Pfam" id="PF07314">
    <property type="entry name" value="Lit"/>
    <property type="match status" value="1"/>
</dbReference>
<gene>
    <name evidence="3" type="ORF">HD598_000092</name>
</gene>
<accession>A0A7W8TSS7</accession>
<dbReference type="NCBIfam" id="TIGR01906">
    <property type="entry name" value="integ_TIGR01906"/>
    <property type="match status" value="1"/>
</dbReference>
<feature type="transmembrane region" description="Helical" evidence="2">
    <location>
        <begin position="299"/>
        <end position="320"/>
    </location>
</feature>
<dbReference type="EMBL" id="JACHDR010000001">
    <property type="protein sequence ID" value="MBB5511405.1"/>
    <property type="molecule type" value="Genomic_DNA"/>
</dbReference>
<feature type="compositionally biased region" description="Basic and acidic residues" evidence="1">
    <location>
        <begin position="15"/>
        <end position="28"/>
    </location>
</feature>
<keyword evidence="2" id="KW-0812">Transmembrane</keyword>
<reference evidence="3 4" key="1">
    <citation type="submission" date="2020-08" db="EMBL/GenBank/DDBJ databases">
        <title>Sequencing the genomes of 1000 actinobacteria strains.</title>
        <authorList>
            <person name="Klenk H.-P."/>
        </authorList>
    </citation>
    <scope>NUCLEOTIDE SEQUENCE [LARGE SCALE GENOMIC DNA]</scope>
    <source>
        <strain evidence="3 4">DSM 105783</strain>
    </source>
</reference>
<name>A0A7W8TSS7_9MICC</name>
<evidence type="ECO:0000313" key="3">
    <source>
        <dbReference type="EMBL" id="MBB5511405.1"/>
    </source>
</evidence>
<evidence type="ECO:0000256" key="1">
    <source>
        <dbReference type="SAM" id="MobiDB-lite"/>
    </source>
</evidence>
<dbReference type="AlphaFoldDB" id="A0A7W8TSS7"/>
<sequence>MSENLFNPNQTARIPTHEVPKFLSEKFDSSPTTPAPVAAGSSAEEHDSFGATRWNPVEAAKSYGSEEQERGGSQRDHSEEYDDAASASAHTLTSGAAVERDRDPSRSVGARFLQVVLAVMFPLLVLIGAVRLVATPWFAWAIYNRPGFPADQFGFTNEERLTYGNYGVDYLSNSAGQEYLGGLVDASGNPLFLNTEVSHMVDVKNVLLPVFFGGLGLFILAVLIMFAIRSVAPGGVRRGLFAGSLITLVLIAGLATAALVNWSAFFTGVHQLFFKDGTWTFNYSDTLIRLYPPQFWVDAGIGVGAIVLLTCLITLIATWPTRRRREHDKRVAQLKLETTS</sequence>
<evidence type="ECO:0000313" key="4">
    <source>
        <dbReference type="Proteomes" id="UP000580797"/>
    </source>
</evidence>
<proteinExistence type="predicted"/>
<keyword evidence="2" id="KW-1133">Transmembrane helix</keyword>
<feature type="transmembrane region" description="Helical" evidence="2">
    <location>
        <begin position="112"/>
        <end position="134"/>
    </location>
</feature>
<dbReference type="InterPro" id="IPR010178">
    <property type="entry name" value="Lit"/>
</dbReference>
<organism evidence="3 4">
    <name type="scientific">Neomicrococcus aestuarii</name>
    <dbReference type="NCBI Taxonomy" id="556325"/>
    <lineage>
        <taxon>Bacteria</taxon>
        <taxon>Bacillati</taxon>
        <taxon>Actinomycetota</taxon>
        <taxon>Actinomycetes</taxon>
        <taxon>Micrococcales</taxon>
        <taxon>Micrococcaceae</taxon>
        <taxon>Neomicrococcus</taxon>
    </lineage>
</organism>
<feature type="compositionally biased region" description="Polar residues" evidence="1">
    <location>
        <begin position="1"/>
        <end position="13"/>
    </location>
</feature>
<protein>
    <submittedName>
        <fullName evidence="3">Integral membrane protein (TIGR01906 family)</fullName>
    </submittedName>
</protein>
<evidence type="ECO:0000256" key="2">
    <source>
        <dbReference type="SAM" id="Phobius"/>
    </source>
</evidence>
<keyword evidence="2" id="KW-0472">Membrane</keyword>
<feature type="transmembrane region" description="Helical" evidence="2">
    <location>
        <begin position="206"/>
        <end position="228"/>
    </location>
</feature>
<feature type="compositionally biased region" description="Basic and acidic residues" evidence="1">
    <location>
        <begin position="67"/>
        <end position="78"/>
    </location>
</feature>
<dbReference type="RefSeq" id="WP_183662883.1">
    <property type="nucleotide sequence ID" value="NZ_BAAARH010000009.1"/>
</dbReference>
<feature type="region of interest" description="Disordered" evidence="1">
    <location>
        <begin position="1"/>
        <end position="103"/>
    </location>
</feature>
<feature type="transmembrane region" description="Helical" evidence="2">
    <location>
        <begin position="240"/>
        <end position="265"/>
    </location>
</feature>
<dbReference type="Proteomes" id="UP000580797">
    <property type="component" value="Unassembled WGS sequence"/>
</dbReference>
<comment type="caution">
    <text evidence="3">The sequence shown here is derived from an EMBL/GenBank/DDBJ whole genome shotgun (WGS) entry which is preliminary data.</text>
</comment>